<dbReference type="InterPro" id="IPR036643">
    <property type="entry name" value="RNApol_insert_sf"/>
</dbReference>
<dbReference type="SMART" id="SM00662">
    <property type="entry name" value="RPOLD"/>
    <property type="match status" value="1"/>
</dbReference>
<dbReference type="SUPFAM" id="SSF56553">
    <property type="entry name" value="Insert subdomain of RNA polymerase alpha subunit"/>
    <property type="match status" value="1"/>
</dbReference>
<organism evidence="8 9">
    <name type="scientific">Leptomonas pyrrhocoris</name>
    <name type="common">Firebug parasite</name>
    <dbReference type="NCBI Taxonomy" id="157538"/>
    <lineage>
        <taxon>Eukaryota</taxon>
        <taxon>Discoba</taxon>
        <taxon>Euglenozoa</taxon>
        <taxon>Kinetoplastea</taxon>
        <taxon>Metakinetoplastina</taxon>
        <taxon>Trypanosomatida</taxon>
        <taxon>Trypanosomatidae</taxon>
        <taxon>Leishmaniinae</taxon>
        <taxon>Leptomonas</taxon>
    </lineage>
</organism>
<dbReference type="GO" id="GO:0046983">
    <property type="term" value="F:protein dimerization activity"/>
    <property type="evidence" value="ECO:0007669"/>
    <property type="project" value="InterPro"/>
</dbReference>
<dbReference type="InterPro" id="IPR036603">
    <property type="entry name" value="RBP11-like"/>
</dbReference>
<dbReference type="HAMAP" id="MF_00320">
    <property type="entry name" value="RNApol_arch_Rpo3"/>
    <property type="match status" value="1"/>
</dbReference>
<dbReference type="SUPFAM" id="SSF55257">
    <property type="entry name" value="RBP11-like subunits of RNA polymerase"/>
    <property type="match status" value="1"/>
</dbReference>
<dbReference type="EMBL" id="LGTL01000008">
    <property type="protein sequence ID" value="KPA80271.1"/>
    <property type="molecule type" value="Genomic_DNA"/>
</dbReference>
<dbReference type="RefSeq" id="XP_015658709.1">
    <property type="nucleotide sequence ID" value="XM_015802265.1"/>
</dbReference>
<dbReference type="NCBIfam" id="NF001988">
    <property type="entry name" value="PRK00783.1"/>
    <property type="match status" value="1"/>
</dbReference>
<proteinExistence type="inferred from homology"/>
<evidence type="ECO:0000256" key="6">
    <source>
        <dbReference type="ARBA" id="ARBA00031776"/>
    </source>
</evidence>
<dbReference type="InterPro" id="IPR050518">
    <property type="entry name" value="Rpo3/RPB3_RNA_Pol_subunit"/>
</dbReference>
<gene>
    <name evidence="8" type="ORF">ABB37_04568</name>
</gene>
<comment type="subunit">
    <text evidence="5">In plastids the minimal PEP RNA polymerase catalytic core is composed of four subunits: alpha, beta, beta', and beta''. When a (nuclear-encoded) sigma factor is associated with the core the holoenzyme is formed, which can initiate transcription.</text>
</comment>
<dbReference type="GO" id="GO:0006366">
    <property type="term" value="P:transcription by RNA polymerase II"/>
    <property type="evidence" value="ECO:0007669"/>
    <property type="project" value="TreeGrafter"/>
</dbReference>
<dbReference type="Pfam" id="PF01193">
    <property type="entry name" value="RNA_pol_L"/>
    <property type="match status" value="1"/>
</dbReference>
<evidence type="ECO:0000256" key="1">
    <source>
        <dbReference type="ARBA" id="ARBA00004026"/>
    </source>
</evidence>
<name>A0A0M9G152_LEPPY</name>
<feature type="domain" description="DNA-directed RNA polymerase RpoA/D/Rpb3-type" evidence="7">
    <location>
        <begin position="18"/>
        <end position="293"/>
    </location>
</feature>
<evidence type="ECO:0000256" key="5">
    <source>
        <dbReference type="ARBA" id="ARBA00026088"/>
    </source>
</evidence>
<protein>
    <recommendedName>
        <fullName evidence="6">Plastid-encoded RNA polymerase subunit alpha</fullName>
    </recommendedName>
</protein>
<dbReference type="EMBL" id="LGTL01000008">
    <property type="protein sequence ID" value="KPA80270.1"/>
    <property type="molecule type" value="Genomic_DNA"/>
</dbReference>
<dbReference type="Proteomes" id="UP000037923">
    <property type="component" value="Unassembled WGS sequence"/>
</dbReference>
<evidence type="ECO:0000313" key="9">
    <source>
        <dbReference type="Proteomes" id="UP000037923"/>
    </source>
</evidence>
<comment type="similarity">
    <text evidence="4">Belongs to the archaeal Rpo3/eukaryotic RPB3 RNA polymerase subunit family.</text>
</comment>
<dbReference type="RefSeq" id="XP_015658710.1">
    <property type="nucleotide sequence ID" value="XM_015802266.1"/>
</dbReference>
<sequence length="337" mass="37603">MKVEIIECIKKEHAAGETLVFKLNEVDSSFANALRRVMLAEVPTLGIESVTIRQNTSVLPDEMIAHRMGLVPLFSEKAKRLNFPQDCSCGGGGCPDCQITGSLRVECPSNQHSMQVFIGDSLHIDDEEVYPVSAEEHGIWLVTLGRSQVLDLHVVIRKNIAKTHAKFMPVATVAMRYAPDILLNPNGFQSLGKERAREWVARCPRNVFRFVERTGMVEVQDEDACIFCRECTAQEPPFDKLPEPLVFVRPKKNKMGYFDFTFTVESTGVLPVLQIVYDAVAVLRKKLQRVGEGLMKDPNADGVKMRTIGQAPTAQVVPNADAVRRGAEEDNLDFTMQ</sequence>
<dbReference type="Pfam" id="PF01000">
    <property type="entry name" value="RNA_pol_A_bac"/>
    <property type="match status" value="1"/>
</dbReference>
<dbReference type="VEuPathDB" id="TriTrypDB:LpyrH10_08_0170"/>
<keyword evidence="2 8" id="KW-0240">DNA-directed RNA polymerase</keyword>
<dbReference type="InterPro" id="IPR011262">
    <property type="entry name" value="DNA-dir_RNA_pol_insert"/>
</dbReference>
<dbReference type="Gene3D" id="3.30.1360.10">
    <property type="entry name" value="RNA polymerase, RBP11-like subunit"/>
    <property type="match status" value="1"/>
</dbReference>
<dbReference type="InterPro" id="IPR011263">
    <property type="entry name" value="DNA-dir_RNA_pol_RpoA/D/Rpb3"/>
</dbReference>
<dbReference type="GeneID" id="26904859"/>
<comment type="function">
    <text evidence="1">DNA-dependent RNA polymerase catalyzes the transcription of DNA into RNA using the four ribonucleoside triphosphates as substrates.</text>
</comment>
<dbReference type="AlphaFoldDB" id="A0A0M9G152"/>
<evidence type="ECO:0000256" key="3">
    <source>
        <dbReference type="ARBA" id="ARBA00023163"/>
    </source>
</evidence>
<dbReference type="OrthoDB" id="270173at2759"/>
<keyword evidence="3" id="KW-0804">Transcription</keyword>
<comment type="caution">
    <text evidence="8">The sequence shown here is derived from an EMBL/GenBank/DDBJ whole genome shotgun (WGS) entry which is preliminary data.</text>
</comment>
<evidence type="ECO:0000259" key="7">
    <source>
        <dbReference type="SMART" id="SM00662"/>
    </source>
</evidence>
<evidence type="ECO:0000313" key="8">
    <source>
        <dbReference type="EMBL" id="KPA80270.1"/>
    </source>
</evidence>
<dbReference type="PANTHER" id="PTHR11800">
    <property type="entry name" value="DNA-DIRECTED RNA POLYMERASE"/>
    <property type="match status" value="1"/>
</dbReference>
<evidence type="ECO:0000256" key="2">
    <source>
        <dbReference type="ARBA" id="ARBA00022478"/>
    </source>
</evidence>
<dbReference type="Gene3D" id="3.30.70.20">
    <property type="match status" value="1"/>
</dbReference>
<keyword evidence="9" id="KW-1185">Reference proteome</keyword>
<dbReference type="Gene3D" id="2.170.120.12">
    <property type="entry name" value="DNA-directed RNA polymerase, insert domain"/>
    <property type="match status" value="1"/>
</dbReference>
<accession>A0A0M9G152</accession>
<dbReference type="InterPro" id="IPR022842">
    <property type="entry name" value="RNAP_Rpo3/Rpb3/RPAC1"/>
</dbReference>
<dbReference type="GO" id="GO:0005665">
    <property type="term" value="C:RNA polymerase II, core complex"/>
    <property type="evidence" value="ECO:0007669"/>
    <property type="project" value="TreeGrafter"/>
</dbReference>
<dbReference type="PANTHER" id="PTHR11800:SF2">
    <property type="entry name" value="DNA-DIRECTED RNA POLYMERASE II SUBUNIT RPB3"/>
    <property type="match status" value="1"/>
</dbReference>
<evidence type="ECO:0000256" key="4">
    <source>
        <dbReference type="ARBA" id="ARBA00025804"/>
    </source>
</evidence>
<dbReference type="OMA" id="DETKFHF"/>
<reference evidence="8 9" key="1">
    <citation type="submission" date="2015-07" db="EMBL/GenBank/DDBJ databases">
        <title>High-quality genome of monoxenous trypanosomatid Leptomonas pyrrhocoris.</title>
        <authorList>
            <person name="Flegontov P."/>
            <person name="Butenko A."/>
            <person name="Firsov S."/>
            <person name="Vlcek C."/>
            <person name="Logacheva M.D."/>
            <person name="Field M."/>
            <person name="Filatov D."/>
            <person name="Flegontova O."/>
            <person name="Gerasimov E."/>
            <person name="Jackson A.P."/>
            <person name="Kelly S."/>
            <person name="Opperdoes F."/>
            <person name="O'Reilly A."/>
            <person name="Votypka J."/>
            <person name="Yurchenko V."/>
            <person name="Lukes J."/>
        </authorList>
    </citation>
    <scope>NUCLEOTIDE SEQUENCE [LARGE SCALE GENOMIC DNA]</scope>
    <source>
        <strain evidence="8">H10</strain>
    </source>
</reference>
<dbReference type="GO" id="GO:0003899">
    <property type="term" value="F:DNA-directed RNA polymerase activity"/>
    <property type="evidence" value="ECO:0007669"/>
    <property type="project" value="InterPro"/>
</dbReference>